<reference evidence="10 11" key="1">
    <citation type="submission" date="2024-02" db="EMBL/GenBank/DDBJ databases">
        <title>Genome sequence of Aquincola sp. MAHUQ-54.</title>
        <authorList>
            <person name="Huq M.A."/>
        </authorList>
    </citation>
    <scope>NUCLEOTIDE SEQUENCE [LARGE SCALE GENOMIC DNA]</scope>
    <source>
        <strain evidence="10 11">MAHUQ-54</strain>
    </source>
</reference>
<evidence type="ECO:0000256" key="8">
    <source>
        <dbReference type="RuleBase" id="RU363032"/>
    </source>
</evidence>
<dbReference type="GO" id="GO:0022857">
    <property type="term" value="F:transmembrane transporter activity"/>
    <property type="evidence" value="ECO:0007669"/>
    <property type="project" value="InterPro"/>
</dbReference>
<evidence type="ECO:0000256" key="2">
    <source>
        <dbReference type="ARBA" id="ARBA00022448"/>
    </source>
</evidence>
<feature type="transmembrane region" description="Helical" evidence="8">
    <location>
        <begin position="447"/>
        <end position="474"/>
    </location>
</feature>
<protein>
    <submittedName>
        <fullName evidence="10">Glycine betaine ABC transporter substrate-binding protein</fullName>
    </submittedName>
</protein>
<evidence type="ECO:0000256" key="7">
    <source>
        <dbReference type="ARBA" id="ARBA00035652"/>
    </source>
</evidence>
<feature type="transmembrane region" description="Helical" evidence="8">
    <location>
        <begin position="366"/>
        <end position="391"/>
    </location>
</feature>
<sequence>MRCRATDGPPAGRRRASALPRAGRCWRWAVAALLGALAALAWNAARAADDAPLRIGSKRFTEAYVLAQVLAQTAAPHARTEVLSGLGNTAIVYEALRSGRIDLYPEYLGTIDQEILKNPQPSTPDAMARQLAALGFGVGIPLGFNDGYALAMREGDAARLGIRRISDLAAHAGLKFGLSNEFIGRQDGWPGLARAYGLAQRPGGIDHGLAYDALARGQIDVMDIYTTDAKIGHLGLRVLEDDRAYFPRYDAVVLYRLDVPQRFPAAWQALQQLAGSIDERRMIAMNARAELDGVPFETIARDHLAGRDAAAAGGPAPRGFAGKLLGADLARLTAQHVGLVAASVVLAVLLGVPLGIAVASRPVWRAWVLGVTGVFQTVPSLAMLAVLIWAFGRIGTLPALAALTLYALLPIVRNTCTGLAGVPAGLKAAAMALGLRRGAVLRHIELPLALPTVVAGVRTATVICVGTATLAAFIGAGGYGERIVTGLALNDNALMLAGALPAALLALACEAAFELLERAVLRRP</sequence>
<comment type="similarity">
    <text evidence="6">In the C-terminal section; belongs to the OsmX family.</text>
</comment>
<keyword evidence="5 8" id="KW-0472">Membrane</keyword>
<gene>
    <name evidence="10" type="ORF">V4F39_03200</name>
</gene>
<proteinExistence type="inferred from homology"/>
<dbReference type="Pfam" id="PF00528">
    <property type="entry name" value="BPD_transp_1"/>
    <property type="match status" value="1"/>
</dbReference>
<dbReference type="InterPro" id="IPR000515">
    <property type="entry name" value="MetI-like"/>
</dbReference>
<evidence type="ECO:0000256" key="4">
    <source>
        <dbReference type="ARBA" id="ARBA00022989"/>
    </source>
</evidence>
<dbReference type="SUPFAM" id="SSF161098">
    <property type="entry name" value="MetI-like"/>
    <property type="match status" value="1"/>
</dbReference>
<dbReference type="Proteomes" id="UP001336250">
    <property type="component" value="Unassembled WGS sequence"/>
</dbReference>
<dbReference type="Gene3D" id="3.40.190.10">
    <property type="entry name" value="Periplasmic binding protein-like II"/>
    <property type="match status" value="1"/>
</dbReference>
<dbReference type="Gene3D" id="3.40.190.120">
    <property type="entry name" value="Osmoprotection protein (prox), domain 2"/>
    <property type="match status" value="1"/>
</dbReference>
<feature type="transmembrane region" description="Helical" evidence="8">
    <location>
        <begin position="337"/>
        <end position="359"/>
    </location>
</feature>
<dbReference type="PANTHER" id="PTHR30177:SF4">
    <property type="entry name" value="OSMOPROTECTANT IMPORT PERMEASE PROTEIN OSMW"/>
    <property type="match status" value="1"/>
</dbReference>
<dbReference type="FunFam" id="1.10.3720.10:FF:000001">
    <property type="entry name" value="Glycine betaine ABC transporter, permease"/>
    <property type="match status" value="1"/>
</dbReference>
<dbReference type="AlphaFoldDB" id="A0AAW9Q9Q6"/>
<dbReference type="SUPFAM" id="SSF53850">
    <property type="entry name" value="Periplasmic binding protein-like II"/>
    <property type="match status" value="1"/>
</dbReference>
<name>A0AAW9Q9Q6_9BURK</name>
<keyword evidence="2 8" id="KW-0813">Transport</keyword>
<dbReference type="Pfam" id="PF04069">
    <property type="entry name" value="OpuAC"/>
    <property type="match status" value="1"/>
</dbReference>
<dbReference type="Gene3D" id="1.10.3720.10">
    <property type="entry name" value="MetI-like"/>
    <property type="match status" value="1"/>
</dbReference>
<dbReference type="CDD" id="cd06261">
    <property type="entry name" value="TM_PBP2"/>
    <property type="match status" value="1"/>
</dbReference>
<keyword evidence="3 8" id="KW-0812">Transmembrane</keyword>
<dbReference type="PROSITE" id="PS50928">
    <property type="entry name" value="ABC_TM1"/>
    <property type="match status" value="1"/>
</dbReference>
<keyword evidence="11" id="KW-1185">Reference proteome</keyword>
<comment type="similarity">
    <text evidence="7">In the N-terminal section; belongs to the binding-protein-dependent transport system permease family.</text>
</comment>
<dbReference type="InterPro" id="IPR035906">
    <property type="entry name" value="MetI-like_sf"/>
</dbReference>
<feature type="domain" description="ABC transmembrane type-1" evidence="9">
    <location>
        <begin position="333"/>
        <end position="513"/>
    </location>
</feature>
<dbReference type="PANTHER" id="PTHR30177">
    <property type="entry name" value="GLYCINE BETAINE/L-PROLINE TRANSPORT SYSTEM PERMEASE PROTEIN PROW"/>
    <property type="match status" value="1"/>
</dbReference>
<evidence type="ECO:0000256" key="3">
    <source>
        <dbReference type="ARBA" id="ARBA00022692"/>
    </source>
</evidence>
<dbReference type="InterPro" id="IPR051204">
    <property type="entry name" value="ABC_transp_perm/SBD"/>
</dbReference>
<dbReference type="GO" id="GO:0031460">
    <property type="term" value="P:glycine betaine transport"/>
    <property type="evidence" value="ECO:0007669"/>
    <property type="project" value="TreeGrafter"/>
</dbReference>
<feature type="transmembrane region" description="Helical" evidence="8">
    <location>
        <begin position="494"/>
        <end position="516"/>
    </location>
</feature>
<keyword evidence="4 8" id="KW-1133">Transmembrane helix</keyword>
<evidence type="ECO:0000256" key="5">
    <source>
        <dbReference type="ARBA" id="ARBA00023136"/>
    </source>
</evidence>
<evidence type="ECO:0000259" key="9">
    <source>
        <dbReference type="PROSITE" id="PS50928"/>
    </source>
</evidence>
<evidence type="ECO:0000313" key="11">
    <source>
        <dbReference type="Proteomes" id="UP001336250"/>
    </source>
</evidence>
<dbReference type="GO" id="GO:0043190">
    <property type="term" value="C:ATP-binding cassette (ABC) transporter complex"/>
    <property type="evidence" value="ECO:0007669"/>
    <property type="project" value="InterPro"/>
</dbReference>
<organism evidence="10 11">
    <name type="scientific">Aquincola agrisoli</name>
    <dbReference type="NCBI Taxonomy" id="3119538"/>
    <lineage>
        <taxon>Bacteria</taxon>
        <taxon>Pseudomonadati</taxon>
        <taxon>Pseudomonadota</taxon>
        <taxon>Betaproteobacteria</taxon>
        <taxon>Burkholderiales</taxon>
        <taxon>Sphaerotilaceae</taxon>
        <taxon>Aquincola</taxon>
    </lineage>
</organism>
<evidence type="ECO:0000256" key="1">
    <source>
        <dbReference type="ARBA" id="ARBA00004651"/>
    </source>
</evidence>
<accession>A0AAW9Q9Q6</accession>
<dbReference type="EMBL" id="JAZIBG010000009">
    <property type="protein sequence ID" value="MEF7612903.1"/>
    <property type="molecule type" value="Genomic_DNA"/>
</dbReference>
<comment type="subcellular location">
    <subcellularLocation>
        <location evidence="1 8">Cell membrane</location>
        <topology evidence="1 8">Multi-pass membrane protein</topology>
    </subcellularLocation>
</comment>
<comment type="caution">
    <text evidence="10">The sequence shown here is derived from an EMBL/GenBank/DDBJ whole genome shotgun (WGS) entry which is preliminary data.</text>
</comment>
<comment type="similarity">
    <text evidence="8">Belongs to the binding-protein-dependent transport system permease family.</text>
</comment>
<evidence type="ECO:0000313" key="10">
    <source>
        <dbReference type="EMBL" id="MEF7612903.1"/>
    </source>
</evidence>
<dbReference type="RefSeq" id="WP_332287807.1">
    <property type="nucleotide sequence ID" value="NZ_JAZIBG010000009.1"/>
</dbReference>
<dbReference type="InterPro" id="IPR007210">
    <property type="entry name" value="ABC_Gly_betaine_transp_sub-bd"/>
</dbReference>
<evidence type="ECO:0000256" key="6">
    <source>
        <dbReference type="ARBA" id="ARBA00035642"/>
    </source>
</evidence>